<dbReference type="Proteomes" id="UP000663932">
    <property type="component" value="Chromosome"/>
</dbReference>
<dbReference type="EMBL" id="CP071801">
    <property type="protein sequence ID" value="QTD66847.1"/>
    <property type="molecule type" value="Genomic_DNA"/>
</dbReference>
<name>A0A1Y0E632_LACGS</name>
<evidence type="ECO:0008006" key="8">
    <source>
        <dbReference type="Google" id="ProtNLM"/>
    </source>
</evidence>
<reference evidence="2 5" key="1">
    <citation type="submission" date="2017-05" db="EMBL/GenBank/DDBJ databases">
        <authorList>
            <person name="Oh N.-S."/>
        </authorList>
    </citation>
    <scope>NUCLEOTIDE SEQUENCE [LARGE SCALE GENOMIC DNA]</scope>
    <source>
        <strain evidence="2 5">4M13</strain>
    </source>
</reference>
<dbReference type="GeneID" id="48925231"/>
<evidence type="ECO:0000313" key="5">
    <source>
        <dbReference type="Proteomes" id="UP000195798"/>
    </source>
</evidence>
<dbReference type="Proteomes" id="UP000234740">
    <property type="component" value="Unassembled WGS sequence"/>
</dbReference>
<protein>
    <recommendedName>
        <fullName evidence="8">DUF3784 domain-containing protein</fullName>
    </recommendedName>
</protein>
<evidence type="ECO:0000256" key="1">
    <source>
        <dbReference type="SAM" id="Phobius"/>
    </source>
</evidence>
<feature type="transmembrane region" description="Helical" evidence="1">
    <location>
        <begin position="43"/>
        <end position="66"/>
    </location>
</feature>
<feature type="transmembrane region" description="Helical" evidence="1">
    <location>
        <begin position="6"/>
        <end position="22"/>
    </location>
</feature>
<feature type="transmembrane region" description="Helical" evidence="1">
    <location>
        <begin position="72"/>
        <end position="92"/>
    </location>
</feature>
<reference evidence="4" key="3">
    <citation type="submission" date="2021-03" db="EMBL/GenBank/DDBJ databases">
        <title>Whole genome sequence of Lactobacillus gasseri HL75.</title>
        <authorList>
            <person name="Kim J.-M."/>
            <person name="Chung S.H."/>
            <person name="Kim J.-S."/>
        </authorList>
    </citation>
    <scope>NUCLEOTIDE SEQUENCE</scope>
    <source>
        <strain evidence="4">HL75</strain>
    </source>
</reference>
<evidence type="ECO:0000313" key="3">
    <source>
        <dbReference type="EMBL" id="PKZ91637.1"/>
    </source>
</evidence>
<gene>
    <name evidence="2" type="ORF">CCE30_08055</name>
    <name evidence="3" type="ORF">CYJ86_03945</name>
    <name evidence="4" type="ORF">J3E67_001218</name>
</gene>
<evidence type="ECO:0000313" key="4">
    <source>
        <dbReference type="EMBL" id="QTD66847.1"/>
    </source>
</evidence>
<keyword evidence="1" id="KW-1133">Transmembrane helix</keyword>
<organism evidence="4 7">
    <name type="scientific">Lactobacillus gasseri</name>
    <dbReference type="NCBI Taxonomy" id="1596"/>
    <lineage>
        <taxon>Bacteria</taxon>
        <taxon>Bacillati</taxon>
        <taxon>Bacillota</taxon>
        <taxon>Bacilli</taxon>
        <taxon>Lactobacillales</taxon>
        <taxon>Lactobacillaceae</taxon>
        <taxon>Lactobacillus</taxon>
    </lineage>
</organism>
<dbReference type="RefSeq" id="WP_003648576.1">
    <property type="nucleotide sequence ID" value="NZ_CABHMU010000001.1"/>
</dbReference>
<accession>A0A1Y0E632</accession>
<evidence type="ECO:0000313" key="6">
    <source>
        <dbReference type="Proteomes" id="UP000234740"/>
    </source>
</evidence>
<dbReference type="EMBL" id="CP021427">
    <property type="protein sequence ID" value="ART98851.1"/>
    <property type="molecule type" value="Genomic_DNA"/>
</dbReference>
<proteinExistence type="predicted"/>
<evidence type="ECO:0000313" key="2">
    <source>
        <dbReference type="EMBL" id="ART98851.1"/>
    </source>
</evidence>
<evidence type="ECO:0000313" key="7">
    <source>
        <dbReference type="Proteomes" id="UP000663932"/>
    </source>
</evidence>
<sequence>MVLKVLMLIFILLVFITAWYLVRSKNKGQFIIFTFIGNSKINTLFTVTSLVLVLTGIIGIIILFTLPKIFNFITLIIAAMAISIFSFTFMNLNE</sequence>
<reference evidence="3 6" key="2">
    <citation type="submission" date="2017-12" db="EMBL/GenBank/DDBJ databases">
        <title>Phylogenetic diversity of female urinary microbiome.</title>
        <authorList>
            <person name="Thomas-White K."/>
            <person name="Wolfe A.J."/>
        </authorList>
    </citation>
    <scope>NUCLEOTIDE SEQUENCE [LARGE SCALE GENOMIC DNA]</scope>
    <source>
        <strain evidence="3 6">UMB0099</strain>
    </source>
</reference>
<keyword evidence="1" id="KW-0472">Membrane</keyword>
<dbReference type="Proteomes" id="UP000195798">
    <property type="component" value="Chromosome"/>
</dbReference>
<keyword evidence="1" id="KW-0812">Transmembrane</keyword>
<dbReference type="AlphaFoldDB" id="A0A1Y0E632"/>
<dbReference type="EMBL" id="PKKC01000001">
    <property type="protein sequence ID" value="PKZ91637.1"/>
    <property type="molecule type" value="Genomic_DNA"/>
</dbReference>